<feature type="region of interest" description="Disordered" evidence="1">
    <location>
        <begin position="552"/>
        <end position="574"/>
    </location>
</feature>
<feature type="compositionally biased region" description="Low complexity" evidence="1">
    <location>
        <begin position="406"/>
        <end position="443"/>
    </location>
</feature>
<dbReference type="Proteomes" id="UP000613580">
    <property type="component" value="Unassembled WGS sequence"/>
</dbReference>
<dbReference type="OrthoDB" id="4764735at2759"/>
<gene>
    <name evidence="2" type="ORF">HMN09_00564500</name>
</gene>
<name>A0A8H6WDQ0_MYCCL</name>
<dbReference type="EMBL" id="JACAZE010000006">
    <property type="protein sequence ID" value="KAF7314057.1"/>
    <property type="molecule type" value="Genomic_DNA"/>
</dbReference>
<proteinExistence type="predicted"/>
<comment type="caution">
    <text evidence="2">The sequence shown here is derived from an EMBL/GenBank/DDBJ whole genome shotgun (WGS) entry which is preliminary data.</text>
</comment>
<keyword evidence="3" id="KW-1185">Reference proteome</keyword>
<evidence type="ECO:0000256" key="1">
    <source>
        <dbReference type="SAM" id="MobiDB-lite"/>
    </source>
</evidence>
<feature type="compositionally biased region" description="Low complexity" evidence="1">
    <location>
        <begin position="284"/>
        <end position="299"/>
    </location>
</feature>
<evidence type="ECO:0000313" key="2">
    <source>
        <dbReference type="EMBL" id="KAF7314057.1"/>
    </source>
</evidence>
<accession>A0A8H6WDQ0</accession>
<protein>
    <submittedName>
        <fullName evidence="2">Uncharacterized protein</fullName>
    </submittedName>
</protein>
<feature type="compositionally biased region" description="Low complexity" evidence="1">
    <location>
        <begin position="360"/>
        <end position="376"/>
    </location>
</feature>
<feature type="region of interest" description="Disordered" evidence="1">
    <location>
        <begin position="390"/>
        <end position="484"/>
    </location>
</feature>
<feature type="compositionally biased region" description="Low complexity" evidence="1">
    <location>
        <begin position="307"/>
        <end position="328"/>
    </location>
</feature>
<feature type="compositionally biased region" description="Low complexity" evidence="1">
    <location>
        <begin position="475"/>
        <end position="484"/>
    </location>
</feature>
<reference evidence="2" key="1">
    <citation type="submission" date="2020-05" db="EMBL/GenBank/DDBJ databases">
        <title>Mycena genomes resolve the evolution of fungal bioluminescence.</title>
        <authorList>
            <person name="Tsai I.J."/>
        </authorList>
    </citation>
    <scope>NUCLEOTIDE SEQUENCE</scope>
    <source>
        <strain evidence="2">110903Hualien_Pintung</strain>
    </source>
</reference>
<evidence type="ECO:0000313" key="3">
    <source>
        <dbReference type="Proteomes" id="UP000613580"/>
    </source>
</evidence>
<organism evidence="2 3">
    <name type="scientific">Mycena chlorophos</name>
    <name type="common">Agaric fungus</name>
    <name type="synonym">Agaricus chlorophos</name>
    <dbReference type="NCBI Taxonomy" id="658473"/>
    <lineage>
        <taxon>Eukaryota</taxon>
        <taxon>Fungi</taxon>
        <taxon>Dikarya</taxon>
        <taxon>Basidiomycota</taxon>
        <taxon>Agaricomycotina</taxon>
        <taxon>Agaricomycetes</taxon>
        <taxon>Agaricomycetidae</taxon>
        <taxon>Agaricales</taxon>
        <taxon>Marasmiineae</taxon>
        <taxon>Mycenaceae</taxon>
        <taxon>Mycena</taxon>
    </lineage>
</organism>
<dbReference type="AlphaFoldDB" id="A0A8H6WDQ0"/>
<sequence>MSTSPHNRTGTGCLPCGTTKPRYHSRYYDWLARADLYQRHSSMNCQFSFGPRRSYFCSAGIYYAWSHGTVPSTLQRILDDPRHPQAMATPYDVAFPTDANSEGFAMCWRTSRDELCADAGRLPSSYARLARFVHSTTTIYGASTTRTVFGPHGAFFSMSDRGYAWQNLPAALEEDLQSAIRIRRPMSVALGVGGAYVVLYNDGTINFDLRGAYPLVESIIRDTAEATRRKGILYIALNPHVPGEFYLVFGDASVRWAFPAAWSPDVTAVSREIRHVETSTPPASVLGVSTGGTTPSSPTDRAPSPGPSVLSSLSGNSSSSTGSGPTSSAAHTHITVPTPSPVLRPATVAFGDDTNIDNDAPPAYAPIASRPSSPISQSHALSFSALYSDGPVAGSSRSDESTPYRPHSIAIPSSTSASASTSHSPTRVLSSASSTHSAPSQTQWPGDAKNASGPRGETGGRFHVANAPEAPYPPLQHQQQQPQQPVVHLDGVAGGTSTGHGVETNPFVRVVASTNASASSSTYTSVYATPIPQIPPVPPPPPPELVRALSSASIVSGGSTSSWSASGSAYSPRP</sequence>
<feature type="region of interest" description="Disordered" evidence="1">
    <location>
        <begin position="277"/>
        <end position="376"/>
    </location>
</feature>